<protein>
    <submittedName>
        <fullName evidence="2">Uncharacterized protein</fullName>
    </submittedName>
</protein>
<evidence type="ECO:0000256" key="1">
    <source>
        <dbReference type="SAM" id="MobiDB-lite"/>
    </source>
</evidence>
<feature type="region of interest" description="Disordered" evidence="1">
    <location>
        <begin position="1"/>
        <end position="28"/>
    </location>
</feature>
<reference evidence="2 3" key="1">
    <citation type="submission" date="2019-10" db="EMBL/GenBank/DDBJ databases">
        <authorList>
            <person name="Palmer J.M."/>
        </authorList>
    </citation>
    <scope>NUCLEOTIDE SEQUENCE [LARGE SCALE GENOMIC DNA]</scope>
    <source>
        <strain evidence="2 3">TWF694</strain>
    </source>
</reference>
<evidence type="ECO:0000313" key="2">
    <source>
        <dbReference type="EMBL" id="KAK6530158.1"/>
    </source>
</evidence>
<sequence length="791" mass="84745">MSTSTSSTGLSSSSGSSSSESTSSESTSYPLASLLSKVELTSIPANLLLVSSETPTSSPTSTSAPVSTSTTSTISYSPGPSFAIEGSGQYAGYFTEFDPITGAIIMAPIPAGQIEKPSLNIDSGGYLRSNQNSSILVYLRTPAKSKTKRQAMTASRGHCELCQVMHGTQADITSQDIVNTWFFDGSETKLTFSGHLYQFYVSQADSKGASFVYMVSNAMTSIPAESGLNLQRLDVNVVQSVTTIPSTTSTATASAAAITTSNQVVTASITSTTSTTSTTSMSTSASASIRYSSSSRPSSSSSSSSGSKSTAVSTSIHLQHQPAVIISTLISTSVEISFVHSNSSHHGLTPSSTTSLHSSFHTLLLTNTSVIANFSTTTHLSIEPTLESLPIEHDAYDIITSYGYYEYCSSLLASTFTTHLTSTFSDPAETIQSTTTILFVIPMPIPTTTVYQTKGSTSTATSVTNIFSARAVAKVYGFSGNMDKGDFQDRQHPDHLATYQPDQVTSGCSRAVGEVTVTEYEISTTTVPITTSISTSISRSIHGLPFGATTTTVPEIIPYPGIGAITPVDPNYPGLLLRDLYYCRSSTNCNFPYTGGALVACETSEINYPTTNWYVMFDTTTTSWFVMRGADATGSVVWSIPAVYDTTDIWSFRVTTDVTYGEFSNGKALHTDNSGHKTLYNLTYVTYDPSNGNHYISPDLSVMQPGHLWTCVFWLDPEIKYPVKGTKGFRGLFYVPSTVDTGTFQALGRGCEKIPNNMLQMVHYKDPNVLALDRRDIPKPTTFNYKVKGGY</sequence>
<name>A0AAV9WZH5_9PEZI</name>
<comment type="caution">
    <text evidence="2">The sequence shown here is derived from an EMBL/GenBank/DDBJ whole genome shotgun (WGS) entry which is preliminary data.</text>
</comment>
<evidence type="ECO:0000313" key="3">
    <source>
        <dbReference type="Proteomes" id="UP001365542"/>
    </source>
</evidence>
<keyword evidence="3" id="KW-1185">Reference proteome</keyword>
<dbReference type="EMBL" id="JAVHJO010000013">
    <property type="protein sequence ID" value="KAK6530158.1"/>
    <property type="molecule type" value="Genomic_DNA"/>
</dbReference>
<gene>
    <name evidence="2" type="ORF">TWF694_003526</name>
</gene>
<proteinExistence type="predicted"/>
<organism evidence="2 3">
    <name type="scientific">Orbilia ellipsospora</name>
    <dbReference type="NCBI Taxonomy" id="2528407"/>
    <lineage>
        <taxon>Eukaryota</taxon>
        <taxon>Fungi</taxon>
        <taxon>Dikarya</taxon>
        <taxon>Ascomycota</taxon>
        <taxon>Pezizomycotina</taxon>
        <taxon>Orbiliomycetes</taxon>
        <taxon>Orbiliales</taxon>
        <taxon>Orbiliaceae</taxon>
        <taxon>Orbilia</taxon>
    </lineage>
</organism>
<accession>A0AAV9WZH5</accession>
<dbReference type="AlphaFoldDB" id="A0AAV9WZH5"/>
<dbReference type="Proteomes" id="UP001365542">
    <property type="component" value="Unassembled WGS sequence"/>
</dbReference>
<feature type="region of interest" description="Disordered" evidence="1">
    <location>
        <begin position="52"/>
        <end position="78"/>
    </location>
</feature>